<dbReference type="EMBL" id="NMPZ01000045">
    <property type="protein sequence ID" value="OXL42536.1"/>
    <property type="molecule type" value="Genomic_DNA"/>
</dbReference>
<organism evidence="1 2">
    <name type="scientific">Segatella copri</name>
    <dbReference type="NCBI Taxonomy" id="165179"/>
    <lineage>
        <taxon>Bacteria</taxon>
        <taxon>Pseudomonadati</taxon>
        <taxon>Bacteroidota</taxon>
        <taxon>Bacteroidia</taxon>
        <taxon>Bacteroidales</taxon>
        <taxon>Prevotellaceae</taxon>
        <taxon>Segatella</taxon>
    </lineage>
</organism>
<evidence type="ECO:0000313" key="2">
    <source>
        <dbReference type="Proteomes" id="UP000215155"/>
    </source>
</evidence>
<dbReference type="AlphaFoldDB" id="A0AA91TGU9"/>
<proteinExistence type="predicted"/>
<dbReference type="Proteomes" id="UP000215155">
    <property type="component" value="Unassembled WGS sequence"/>
</dbReference>
<protein>
    <submittedName>
        <fullName evidence="1">Uncharacterized protein</fullName>
    </submittedName>
</protein>
<comment type="caution">
    <text evidence="1">The sequence shown here is derived from an EMBL/GenBank/DDBJ whole genome shotgun (WGS) entry which is preliminary data.</text>
</comment>
<gene>
    <name evidence="1" type="ORF">CFT61_15905</name>
</gene>
<evidence type="ECO:0000313" key="1">
    <source>
        <dbReference type="EMBL" id="OXL42536.1"/>
    </source>
</evidence>
<sequence length="60" mass="6826">IYIVKFYLTFSFPSDTLSVKTVITVIVIAVITLDALKQCIKVEDKIHKSPNESSTNHRFL</sequence>
<dbReference type="RefSeq" id="WP_217899094.1">
    <property type="nucleotide sequence ID" value="NZ_NMPZ01000045.1"/>
</dbReference>
<feature type="non-terminal residue" evidence="1">
    <location>
        <position position="1"/>
    </location>
</feature>
<name>A0AA91TGU9_9BACT</name>
<accession>A0AA91TGU9</accession>
<reference evidence="1 2" key="1">
    <citation type="submission" date="2017-07" db="EMBL/GenBank/DDBJ databases">
        <title>Draft genome sequence of Prevotella copri isolated from the gut of healthy adult Indian.</title>
        <authorList>
            <person name="Das B."/>
            <person name="Bag S."/>
            <person name="Ghosh T.S."/>
        </authorList>
    </citation>
    <scope>NUCLEOTIDE SEQUENCE [LARGE SCALE GENOMIC DNA]</scope>
    <source>
        <strain evidence="1 2">Indica</strain>
    </source>
</reference>